<evidence type="ECO:0000256" key="2">
    <source>
        <dbReference type="SAM" id="SignalP"/>
    </source>
</evidence>
<comment type="caution">
    <text evidence="3">The sequence shown here is derived from an EMBL/GenBank/DDBJ whole genome shotgun (WGS) entry which is preliminary data.</text>
</comment>
<proteinExistence type="predicted"/>
<feature type="signal peptide" evidence="2">
    <location>
        <begin position="1"/>
        <end position="30"/>
    </location>
</feature>
<dbReference type="RefSeq" id="WP_226393499.1">
    <property type="nucleotide sequence ID" value="NZ_JADCKB010000028.1"/>
</dbReference>
<name>A0A9D5R9Y3_9FIRM</name>
<evidence type="ECO:0000313" key="3">
    <source>
        <dbReference type="EMBL" id="MBE5040959.1"/>
    </source>
</evidence>
<feature type="compositionally biased region" description="Low complexity" evidence="1">
    <location>
        <begin position="933"/>
        <end position="942"/>
    </location>
</feature>
<feature type="chain" id="PRO_5038767298" evidence="2">
    <location>
        <begin position="31"/>
        <end position="1480"/>
    </location>
</feature>
<feature type="compositionally biased region" description="Acidic residues" evidence="1">
    <location>
        <begin position="1350"/>
        <end position="1360"/>
    </location>
</feature>
<sequence>MKTRNKAKSVLSALLAAVFLLGSAPQMTFAAQSSEYTDPADNWLKANGRTNELDANATTTYETGYCTVCERDTLGLTYRVPEYTRSGETALNRGVKYSDGTLIDGNGTGNLDNGTPGIDAFYTGYQWTKSICQTCGTLNSIEGPDIYSFNKNVYTLYGCDNNFFVDFDNTEYIPYNDDYHTTILKKGKYCQFCKGTQARASENQERHDFTESIDAQIGNNRFYVAETCDECGYETSEYVTAKSVVASYYGEADGRAHTVTVSDLSDSGVHTSIRYGKSAGNCNQTSAPNYTEAGYYPVYYEIDYEYDGENMVENGVSYVWLLEENNAGNDNGNDSAANTPHVHDYRYVETVPPSCTDLGFERWQCDGCGRLEKRNYTPAAGHDYADVTIREATCKQGGLVLTMCKNCGDFHETTTPTGEHKYNTKVHNPTCREVGYTEHTCEVCGDNFITDITALISHAYERITKEPTCTEQGYTTSTCTMCGASFVSGYTEPTGHAWDEGTEVTSPTCTGEGVIEFHCLNCNEKMIKAESATGHTPGAAATCTEPQICTVCETVLALPTGHHYETEIVAPTCTAMGYTVYTCADCGDSYTADFTDKAEHSYSANVTAPTCTEHGFTTYTCSVCGDSYISDYTEKLPHNYETVVTPPTCTAMGFTTYTCAACGDSYVGDYTDMTEHNYSQQVIPPTCTDQGYTIYTCPDCGKEYIGDITECQQHHYIETVTPPTCTEMGYTTYVCETCSDTYKDNYTDKLPHDYAAVVTEPTCTEHGFTTYTCKACGDSYTSDYTEAAGHKPSEWIVDVPATIEQAGQKHTECTVCGEILQTVEIPQLIDSDHSDEDGNAEVGGYSIILTAENGKPVFDSEITIDKDDNVTIKLPEGRLLDYADQTTITVFYTETQAPKEGLQIFIYDANNNAATGATDANGQLTAPNNQSSTGDDNGTIGTDDGEQKKTFVVTVTDKTNVVIPNCDIYIGESNNLVVDLPEGVKPTSEYPVIITVTDQNGNAQTGVTVIALGDADYVEKGVTDIYGKVTLPITNEGYTDENGKVNVSGINVIVNDELGFIQNAYVVYNEDGSIAVTLPENKAISHANRINVTVLDSVGNPIAEKTVTVTAIAGASYTGLTDETGKMVVPPLSEDYTDSEGKGVVNGYNVLVTDETKPIENAFITIADGKLNIRLPETSVIAIENRITVTVTDGENAPVKDMPVTVVDNTEKSESNLTDENGKATVPPTNIDLTDINGYAEVDGYAVTVQNETGFIEKAFVTHHAEVKNEDGTVQTAENISVTLPENIKVDDYNNRVTVTVLNKADNTPVSGMPITITEAAMQVEQPEESPAPTAEPEATETPESTVETEQPEETPEPSEPEPPKSANGITDKNGKVTVPPLNEDVTGDNGDGDITETNPGEDTDGDGEPDSEDKETFYNVTVKNEDGTIAGAHIKIEDGKVTVALPDTHTLTTSNQTTVTVKDKDGNPVMICTPKVGHT</sequence>
<feature type="region of interest" description="Disordered" evidence="1">
    <location>
        <begin position="918"/>
        <end position="944"/>
    </location>
</feature>
<keyword evidence="4" id="KW-1185">Reference proteome</keyword>
<feature type="compositionally biased region" description="Polar residues" evidence="1">
    <location>
        <begin position="923"/>
        <end position="932"/>
    </location>
</feature>
<keyword evidence="2" id="KW-0732">Signal</keyword>
<protein>
    <submittedName>
        <fullName evidence="3">Uncharacterized protein</fullName>
    </submittedName>
</protein>
<dbReference type="EMBL" id="JADCKB010000028">
    <property type="protein sequence ID" value="MBE5040959.1"/>
    <property type="molecule type" value="Genomic_DNA"/>
</dbReference>
<reference evidence="3" key="1">
    <citation type="submission" date="2020-10" db="EMBL/GenBank/DDBJ databases">
        <title>ChiBAC.</title>
        <authorList>
            <person name="Zenner C."/>
            <person name="Hitch T.C.A."/>
            <person name="Clavel T."/>
        </authorList>
    </citation>
    <scope>NUCLEOTIDE SEQUENCE</scope>
    <source>
        <strain evidence="3">DSM 107454</strain>
    </source>
</reference>
<feature type="compositionally biased region" description="Low complexity" evidence="1">
    <location>
        <begin position="1329"/>
        <end position="1349"/>
    </location>
</feature>
<organism evidence="3 4">
    <name type="scientific">Ructibacterium gallinarum</name>
    <dbReference type="NCBI Taxonomy" id="2779355"/>
    <lineage>
        <taxon>Bacteria</taxon>
        <taxon>Bacillati</taxon>
        <taxon>Bacillota</taxon>
        <taxon>Clostridia</taxon>
        <taxon>Eubacteriales</taxon>
        <taxon>Oscillospiraceae</taxon>
        <taxon>Ructibacterium</taxon>
    </lineage>
</organism>
<dbReference type="Proteomes" id="UP000806542">
    <property type="component" value="Unassembled WGS sequence"/>
</dbReference>
<feature type="compositionally biased region" description="Acidic residues" evidence="1">
    <location>
        <begin position="1391"/>
        <end position="1414"/>
    </location>
</feature>
<accession>A0A9D5R9Y3</accession>
<evidence type="ECO:0000313" key="4">
    <source>
        <dbReference type="Proteomes" id="UP000806542"/>
    </source>
</evidence>
<gene>
    <name evidence="3" type="ORF">INF28_10860</name>
</gene>
<evidence type="ECO:0000256" key="1">
    <source>
        <dbReference type="SAM" id="MobiDB-lite"/>
    </source>
</evidence>
<feature type="region of interest" description="Disordered" evidence="1">
    <location>
        <begin position="1324"/>
        <end position="1415"/>
    </location>
</feature>